<organism evidence="2 3">
    <name type="scientific">Massilia genomosp. 1</name>
    <dbReference type="NCBI Taxonomy" id="2609280"/>
    <lineage>
        <taxon>Bacteria</taxon>
        <taxon>Pseudomonadati</taxon>
        <taxon>Pseudomonadota</taxon>
        <taxon>Betaproteobacteria</taxon>
        <taxon>Burkholderiales</taxon>
        <taxon>Oxalobacteraceae</taxon>
        <taxon>Telluria group</taxon>
        <taxon>Massilia</taxon>
    </lineage>
</organism>
<evidence type="ECO:0000256" key="1">
    <source>
        <dbReference type="SAM" id="Phobius"/>
    </source>
</evidence>
<gene>
    <name evidence="2" type="ORF">F1735_14715</name>
</gene>
<comment type="caution">
    <text evidence="2">The sequence shown here is derived from an EMBL/GenBank/DDBJ whole genome shotgun (WGS) entry which is preliminary data.</text>
</comment>
<keyword evidence="1" id="KW-1133">Transmembrane helix</keyword>
<protein>
    <submittedName>
        <fullName evidence="2">Uncharacterized protein</fullName>
    </submittedName>
</protein>
<evidence type="ECO:0000313" key="3">
    <source>
        <dbReference type="Proteomes" id="UP000610594"/>
    </source>
</evidence>
<dbReference type="Proteomes" id="UP000610594">
    <property type="component" value="Unassembled WGS sequence"/>
</dbReference>
<sequence length="137" mass="15491">MHTNLSSVLKKSLKVVAVIIAVLLVAFGLLRLWWHWPVAVDANSIIKVIDQDIPQDMVSSCAAFTMTPAQFRAYWKDARPILASELHEYYFGSCHLKATENDREYLVGIGDVGMVNKGETTYYYVKKGAKSDFEDMQ</sequence>
<keyword evidence="3" id="KW-1185">Reference proteome</keyword>
<name>A0ABX0MW95_9BURK</name>
<keyword evidence="1" id="KW-0812">Transmembrane</keyword>
<dbReference type="RefSeq" id="WP_222852994.1">
    <property type="nucleotide sequence ID" value="NZ_WHJF01000034.1"/>
</dbReference>
<evidence type="ECO:0000313" key="2">
    <source>
        <dbReference type="EMBL" id="NHZ63544.1"/>
    </source>
</evidence>
<accession>A0ABX0MW95</accession>
<reference evidence="2 3" key="1">
    <citation type="submission" date="2019-10" db="EMBL/GenBank/DDBJ databases">
        <title>Taxonomy of Antarctic Massilia spp.: description of Massilia rubra sp. nov., Massilia aquatica sp. nov., Massilia mucilaginosa sp. nov., Massilia frigida sp. nov. isolated from streams, lakes and regoliths.</title>
        <authorList>
            <person name="Holochova P."/>
            <person name="Sedlacek I."/>
            <person name="Kralova S."/>
            <person name="Maslanova I."/>
            <person name="Busse H.-J."/>
            <person name="Stankova E."/>
            <person name="Vrbovska V."/>
            <person name="Kovarovic V."/>
            <person name="Bartak M."/>
            <person name="Svec P."/>
            <person name="Pantucek R."/>
        </authorList>
    </citation>
    <scope>NUCLEOTIDE SEQUENCE [LARGE SCALE GENOMIC DNA]</scope>
    <source>
        <strain evidence="2 3">CCM 8694</strain>
    </source>
</reference>
<feature type="transmembrane region" description="Helical" evidence="1">
    <location>
        <begin position="12"/>
        <end position="34"/>
    </location>
</feature>
<dbReference type="EMBL" id="WHJF01000034">
    <property type="protein sequence ID" value="NHZ63544.1"/>
    <property type="molecule type" value="Genomic_DNA"/>
</dbReference>
<keyword evidence="1" id="KW-0472">Membrane</keyword>
<proteinExistence type="predicted"/>